<dbReference type="AlphaFoldDB" id="A0A2S7VK03"/>
<protein>
    <submittedName>
        <fullName evidence="1">Uncharacterized protein</fullName>
    </submittedName>
</protein>
<name>A0A2S7VK03_PHOAN</name>
<gene>
    <name evidence="1" type="ORF">BTO08_17220</name>
</gene>
<dbReference type="RefSeq" id="WP_105061839.1">
    <property type="nucleotide sequence ID" value="NZ_MSCJ01000003.1"/>
</dbReference>
<sequence length="67" mass="7710">MIINFNVNDLSWNASVHQLNSDVLRRHVLINGKLDTLDVNFTYCEQSEKGIITNHNNKEIGHFSIID</sequence>
<dbReference type="OrthoDB" id="5819165at2"/>
<reference evidence="1 2" key="1">
    <citation type="submission" date="2016-12" db="EMBL/GenBank/DDBJ databases">
        <title>Diversity of luminous bacteria.</title>
        <authorList>
            <person name="Yoshizawa S."/>
            <person name="Kogure K."/>
        </authorList>
    </citation>
    <scope>NUCLEOTIDE SEQUENCE [LARGE SCALE GENOMIC DNA]</scope>
    <source>
        <strain evidence="1 2">LC1-200</strain>
    </source>
</reference>
<accession>A0A2S7VK03</accession>
<evidence type="ECO:0000313" key="2">
    <source>
        <dbReference type="Proteomes" id="UP000238730"/>
    </source>
</evidence>
<dbReference type="EMBL" id="MSCJ01000003">
    <property type="protein sequence ID" value="PQJ62000.1"/>
    <property type="molecule type" value="Genomic_DNA"/>
</dbReference>
<proteinExistence type="predicted"/>
<evidence type="ECO:0000313" key="1">
    <source>
        <dbReference type="EMBL" id="PQJ62000.1"/>
    </source>
</evidence>
<organism evidence="1 2">
    <name type="scientific">Photobacterium angustum</name>
    <dbReference type="NCBI Taxonomy" id="661"/>
    <lineage>
        <taxon>Bacteria</taxon>
        <taxon>Pseudomonadati</taxon>
        <taxon>Pseudomonadota</taxon>
        <taxon>Gammaproteobacteria</taxon>
        <taxon>Vibrionales</taxon>
        <taxon>Vibrionaceae</taxon>
        <taxon>Photobacterium</taxon>
    </lineage>
</organism>
<comment type="caution">
    <text evidence="1">The sequence shown here is derived from an EMBL/GenBank/DDBJ whole genome shotgun (WGS) entry which is preliminary data.</text>
</comment>
<dbReference type="Proteomes" id="UP000238730">
    <property type="component" value="Unassembled WGS sequence"/>
</dbReference>